<dbReference type="PANTHER" id="PTHR40066">
    <property type="entry name" value="UPF0473 PROTEIN CBO2561/CLC_2432"/>
    <property type="match status" value="1"/>
</dbReference>
<evidence type="ECO:0000256" key="2">
    <source>
        <dbReference type="HAMAP-Rule" id="MF_01448"/>
    </source>
</evidence>
<dbReference type="AlphaFoldDB" id="A0AA45WMB0"/>
<dbReference type="Pfam" id="PF06949">
    <property type="entry name" value="DUF1292"/>
    <property type="match status" value="1"/>
</dbReference>
<dbReference type="Proteomes" id="UP001157946">
    <property type="component" value="Unassembled WGS sequence"/>
</dbReference>
<comment type="similarity">
    <text evidence="1 2">Belongs to the UPF0473 family.</text>
</comment>
<dbReference type="PANTHER" id="PTHR40066:SF1">
    <property type="entry name" value="UPF0473 PROTEIN CBO2561_CLC_2432"/>
    <property type="match status" value="1"/>
</dbReference>
<organism evidence="3 4">
    <name type="scientific">Laceyella tengchongensis</name>
    <dbReference type="NCBI Taxonomy" id="574699"/>
    <lineage>
        <taxon>Bacteria</taxon>
        <taxon>Bacillati</taxon>
        <taxon>Bacillota</taxon>
        <taxon>Bacilli</taxon>
        <taxon>Bacillales</taxon>
        <taxon>Thermoactinomycetaceae</taxon>
        <taxon>Laceyella</taxon>
    </lineage>
</organism>
<protein>
    <recommendedName>
        <fullName evidence="2">UPF0473 protein SAMN06265361_102478</fullName>
    </recommendedName>
</protein>
<evidence type="ECO:0000313" key="3">
    <source>
        <dbReference type="EMBL" id="SMP13563.1"/>
    </source>
</evidence>
<name>A0AA45WMB0_9BACL</name>
<comment type="caution">
    <text evidence="3">The sequence shown here is derived from an EMBL/GenBank/DDBJ whole genome shotgun (WGS) entry which is preliminary data.</text>
</comment>
<accession>A0AA45WMB0</accession>
<reference evidence="3" key="1">
    <citation type="submission" date="2017-05" db="EMBL/GenBank/DDBJ databases">
        <authorList>
            <person name="Varghese N."/>
            <person name="Submissions S."/>
        </authorList>
    </citation>
    <scope>NUCLEOTIDE SEQUENCE</scope>
    <source>
        <strain evidence="3">DSM 45262</strain>
    </source>
</reference>
<keyword evidence="4" id="KW-1185">Reference proteome</keyword>
<dbReference type="InterPro" id="IPR009711">
    <property type="entry name" value="UPF0473"/>
</dbReference>
<dbReference type="HAMAP" id="MF_01448">
    <property type="entry name" value="UPF0473"/>
    <property type="match status" value="1"/>
</dbReference>
<evidence type="ECO:0000313" key="4">
    <source>
        <dbReference type="Proteomes" id="UP001157946"/>
    </source>
</evidence>
<dbReference type="EMBL" id="FXTU01000002">
    <property type="protein sequence ID" value="SMP13563.1"/>
    <property type="molecule type" value="Genomic_DNA"/>
</dbReference>
<dbReference type="RefSeq" id="WP_022736747.1">
    <property type="nucleotide sequence ID" value="NZ_FXTU01000002.1"/>
</dbReference>
<proteinExistence type="inferred from homology"/>
<sequence length="105" mass="12474">MAEQQEFLMIPNEDGTEEKFEILYTFESDETGKKYMFVAPADELENERNNEDEEGVEVLAFRYTEEGDDITLEMIEEDNEQEWDLVEEMFNTLFSGIELEDEEHQ</sequence>
<evidence type="ECO:0000256" key="1">
    <source>
        <dbReference type="ARBA" id="ARBA00008439"/>
    </source>
</evidence>
<gene>
    <name evidence="3" type="ORF">SAMN06265361_102478</name>
</gene>